<comment type="caution">
    <text evidence="1">The sequence shown here is derived from an EMBL/GenBank/DDBJ whole genome shotgun (WGS) entry which is preliminary data.</text>
</comment>
<dbReference type="RefSeq" id="WP_065318397.1">
    <property type="nucleotide sequence ID" value="NZ_CP017477.1"/>
</dbReference>
<dbReference type="STRING" id="1774273.LPB03_00635"/>
<name>A0A1B8U1G4_9FLAO</name>
<protein>
    <recommendedName>
        <fullName evidence="3">Transcriptional regulator</fullName>
    </recommendedName>
</protein>
<dbReference type="OrthoDB" id="1203011at2"/>
<sequence length="67" mass="7829">MHTKELSIEHQAVINELKKEPLTSFQILKKTQNVSLILVIYNILDELNSMGILKTYVKQNVKYHYIA</sequence>
<evidence type="ECO:0008006" key="3">
    <source>
        <dbReference type="Google" id="ProtNLM"/>
    </source>
</evidence>
<dbReference type="EMBL" id="LSFM01000018">
    <property type="protein sequence ID" value="OBY65619.1"/>
    <property type="molecule type" value="Genomic_DNA"/>
</dbReference>
<gene>
    <name evidence="1" type="ORF">LPB3_04475</name>
</gene>
<keyword evidence="2" id="KW-1185">Reference proteome</keyword>
<dbReference type="KEGG" id="pob:LPB03_00635"/>
<reference evidence="2" key="1">
    <citation type="submission" date="2016-02" db="EMBL/GenBank/DDBJ databases">
        <authorList>
            <person name="Shin S.-K."/>
            <person name="Yi H."/>
            <person name="Kim E."/>
        </authorList>
    </citation>
    <scope>NUCLEOTIDE SEQUENCE [LARGE SCALE GENOMIC DNA]</scope>
    <source>
        <strain evidence="2">LPB0003</strain>
    </source>
</reference>
<organism evidence="1 2">
    <name type="scientific">Polaribacter vadi</name>
    <dbReference type="NCBI Taxonomy" id="1774273"/>
    <lineage>
        <taxon>Bacteria</taxon>
        <taxon>Pseudomonadati</taxon>
        <taxon>Bacteroidota</taxon>
        <taxon>Flavobacteriia</taxon>
        <taxon>Flavobacteriales</taxon>
        <taxon>Flavobacteriaceae</taxon>
    </lineage>
</organism>
<proteinExistence type="predicted"/>
<accession>A0A1B8U1G4</accession>
<dbReference type="Proteomes" id="UP000092584">
    <property type="component" value="Unassembled WGS sequence"/>
</dbReference>
<dbReference type="AlphaFoldDB" id="A0A1B8U1G4"/>
<evidence type="ECO:0000313" key="2">
    <source>
        <dbReference type="Proteomes" id="UP000092584"/>
    </source>
</evidence>
<evidence type="ECO:0000313" key="1">
    <source>
        <dbReference type="EMBL" id="OBY65619.1"/>
    </source>
</evidence>